<keyword evidence="1" id="KW-0175">Coiled coil</keyword>
<evidence type="ECO:0000256" key="1">
    <source>
        <dbReference type="SAM" id="Coils"/>
    </source>
</evidence>
<evidence type="ECO:0000313" key="3">
    <source>
        <dbReference type="EMBL" id="SIS68617.1"/>
    </source>
</evidence>
<dbReference type="OrthoDB" id="1450592at2"/>
<sequence length="153" mass="17599">MIKLKFRYLLFLLLPLSCSTEKINLSPVGDNLSQTNGKTLKYSLDQRKNLIFYSSEITNLIASFPKLGNDAVNKEVLNLKSCLKDYIGAMEESNKNALEDSQKRYEKSNKKLQNLRKYLNKQDDDVLNRYLVRIKTSMTLLNSNISPDQQTAQ</sequence>
<dbReference type="STRING" id="713588.SAMN05421789_104205"/>
<gene>
    <name evidence="3" type="ORF">SAMN05421789_104205</name>
</gene>
<dbReference type="Proteomes" id="UP000185839">
    <property type="component" value="Unassembled WGS sequence"/>
</dbReference>
<feature type="coiled-coil region" evidence="1">
    <location>
        <begin position="95"/>
        <end position="125"/>
    </location>
</feature>
<feature type="chain" id="PRO_5012161954" evidence="2">
    <location>
        <begin position="20"/>
        <end position="153"/>
    </location>
</feature>
<dbReference type="AlphaFoldDB" id="A0A1N7L482"/>
<dbReference type="RefSeq" id="WP_076386399.1">
    <property type="nucleotide sequence ID" value="NZ_FTOI01000004.1"/>
</dbReference>
<evidence type="ECO:0000313" key="4">
    <source>
        <dbReference type="Proteomes" id="UP000185839"/>
    </source>
</evidence>
<feature type="signal peptide" evidence="2">
    <location>
        <begin position="1"/>
        <end position="19"/>
    </location>
</feature>
<name>A0A1N7L482_9FLAO</name>
<keyword evidence="2" id="KW-0732">Signal</keyword>
<proteinExistence type="predicted"/>
<dbReference type="EMBL" id="FTOI01000004">
    <property type="protein sequence ID" value="SIS68617.1"/>
    <property type="molecule type" value="Genomic_DNA"/>
</dbReference>
<protein>
    <submittedName>
        <fullName evidence="3">Uncharacterized protein</fullName>
    </submittedName>
</protein>
<organism evidence="3 4">
    <name type="scientific">Kaistella chaponensis</name>
    <dbReference type="NCBI Taxonomy" id="713588"/>
    <lineage>
        <taxon>Bacteria</taxon>
        <taxon>Pseudomonadati</taxon>
        <taxon>Bacteroidota</taxon>
        <taxon>Flavobacteriia</taxon>
        <taxon>Flavobacteriales</taxon>
        <taxon>Weeksellaceae</taxon>
        <taxon>Chryseobacterium group</taxon>
        <taxon>Kaistella</taxon>
    </lineage>
</organism>
<reference evidence="4" key="1">
    <citation type="submission" date="2017-01" db="EMBL/GenBank/DDBJ databases">
        <authorList>
            <person name="Varghese N."/>
            <person name="Submissions S."/>
        </authorList>
    </citation>
    <scope>NUCLEOTIDE SEQUENCE [LARGE SCALE GENOMIC DNA]</scope>
    <source>
        <strain evidence="4">DSM 23145</strain>
    </source>
</reference>
<accession>A0A1N7L482</accession>
<evidence type="ECO:0000256" key="2">
    <source>
        <dbReference type="SAM" id="SignalP"/>
    </source>
</evidence>
<keyword evidence="4" id="KW-1185">Reference proteome</keyword>